<organism evidence="2 3">
    <name type="scientific">Aeromicrobium alkaliterrae</name>
    <dbReference type="NCBI Taxonomy" id="302168"/>
    <lineage>
        <taxon>Bacteria</taxon>
        <taxon>Bacillati</taxon>
        <taxon>Actinomycetota</taxon>
        <taxon>Actinomycetes</taxon>
        <taxon>Propionibacteriales</taxon>
        <taxon>Nocardioidaceae</taxon>
        <taxon>Aeromicrobium</taxon>
    </lineage>
</organism>
<accession>A0ABP4VPA9</accession>
<keyword evidence="3" id="KW-1185">Reference proteome</keyword>
<keyword evidence="1" id="KW-0472">Membrane</keyword>
<protein>
    <submittedName>
        <fullName evidence="2">Uncharacterized protein</fullName>
    </submittedName>
</protein>
<dbReference type="Proteomes" id="UP001501057">
    <property type="component" value="Unassembled WGS sequence"/>
</dbReference>
<keyword evidence="1" id="KW-1133">Transmembrane helix</keyword>
<evidence type="ECO:0000313" key="3">
    <source>
        <dbReference type="Proteomes" id="UP001501057"/>
    </source>
</evidence>
<sequence length="61" mass="6313">METRSQDLAFGIGLLVIAIGAAAGLSVLVSTGQFVVASAIYLVVVGVGCWLVMRSLREACE</sequence>
<keyword evidence="1" id="KW-0812">Transmembrane</keyword>
<proteinExistence type="predicted"/>
<feature type="transmembrane region" description="Helical" evidence="1">
    <location>
        <begin position="7"/>
        <end position="28"/>
    </location>
</feature>
<evidence type="ECO:0000313" key="2">
    <source>
        <dbReference type="EMBL" id="GAA1730035.1"/>
    </source>
</evidence>
<gene>
    <name evidence="2" type="ORF">GCM10009710_08280</name>
</gene>
<feature type="transmembrane region" description="Helical" evidence="1">
    <location>
        <begin position="34"/>
        <end position="53"/>
    </location>
</feature>
<dbReference type="EMBL" id="BAAAME010000002">
    <property type="protein sequence ID" value="GAA1730035.1"/>
    <property type="molecule type" value="Genomic_DNA"/>
</dbReference>
<reference evidence="3" key="1">
    <citation type="journal article" date="2019" name="Int. J. Syst. Evol. Microbiol.">
        <title>The Global Catalogue of Microorganisms (GCM) 10K type strain sequencing project: providing services to taxonomists for standard genome sequencing and annotation.</title>
        <authorList>
            <consortium name="The Broad Institute Genomics Platform"/>
            <consortium name="The Broad Institute Genome Sequencing Center for Infectious Disease"/>
            <person name="Wu L."/>
            <person name="Ma J."/>
        </authorList>
    </citation>
    <scope>NUCLEOTIDE SEQUENCE [LARGE SCALE GENOMIC DNA]</scope>
    <source>
        <strain evidence="3">JCM 13518</strain>
    </source>
</reference>
<dbReference type="RefSeq" id="WP_344198036.1">
    <property type="nucleotide sequence ID" value="NZ_BAAAME010000002.1"/>
</dbReference>
<comment type="caution">
    <text evidence="2">The sequence shown here is derived from an EMBL/GenBank/DDBJ whole genome shotgun (WGS) entry which is preliminary data.</text>
</comment>
<evidence type="ECO:0000256" key="1">
    <source>
        <dbReference type="SAM" id="Phobius"/>
    </source>
</evidence>
<name>A0ABP4VPA9_9ACTN</name>